<protein>
    <submittedName>
        <fullName evidence="2">Uncharacterized protein</fullName>
    </submittedName>
</protein>
<reference evidence="2 3" key="1">
    <citation type="submission" date="2024-01" db="EMBL/GenBank/DDBJ databases">
        <title>Genome assemblies of Stephania.</title>
        <authorList>
            <person name="Yang L."/>
        </authorList>
    </citation>
    <scope>NUCLEOTIDE SEQUENCE [LARGE SCALE GENOMIC DNA]</scope>
    <source>
        <strain evidence="2">JXDWG</strain>
        <tissue evidence="2">Leaf</tissue>
    </source>
</reference>
<dbReference type="Proteomes" id="UP001419268">
    <property type="component" value="Unassembled WGS sequence"/>
</dbReference>
<keyword evidence="3" id="KW-1185">Reference proteome</keyword>
<proteinExistence type="predicted"/>
<comment type="caution">
    <text evidence="2">The sequence shown here is derived from an EMBL/GenBank/DDBJ whole genome shotgun (WGS) entry which is preliminary data.</text>
</comment>
<gene>
    <name evidence="2" type="ORF">Scep_014224</name>
</gene>
<evidence type="ECO:0000313" key="2">
    <source>
        <dbReference type="EMBL" id="KAK9125378.1"/>
    </source>
</evidence>
<name>A0AAP0P056_9MAGN</name>
<feature type="region of interest" description="Disordered" evidence="1">
    <location>
        <begin position="1"/>
        <end position="37"/>
    </location>
</feature>
<sequence>MDTANINDLIEGASADPTEKAEGKAAATGRRAKEGRRLVQRERRMEKIIHLTTETDDEDLQVGVGG</sequence>
<dbReference type="EMBL" id="JBBNAG010000006">
    <property type="protein sequence ID" value="KAK9125378.1"/>
    <property type="molecule type" value="Genomic_DNA"/>
</dbReference>
<organism evidence="2 3">
    <name type="scientific">Stephania cephalantha</name>
    <dbReference type="NCBI Taxonomy" id="152367"/>
    <lineage>
        <taxon>Eukaryota</taxon>
        <taxon>Viridiplantae</taxon>
        <taxon>Streptophyta</taxon>
        <taxon>Embryophyta</taxon>
        <taxon>Tracheophyta</taxon>
        <taxon>Spermatophyta</taxon>
        <taxon>Magnoliopsida</taxon>
        <taxon>Ranunculales</taxon>
        <taxon>Menispermaceae</taxon>
        <taxon>Menispermoideae</taxon>
        <taxon>Cissampelideae</taxon>
        <taxon>Stephania</taxon>
    </lineage>
</organism>
<evidence type="ECO:0000256" key="1">
    <source>
        <dbReference type="SAM" id="MobiDB-lite"/>
    </source>
</evidence>
<evidence type="ECO:0000313" key="3">
    <source>
        <dbReference type="Proteomes" id="UP001419268"/>
    </source>
</evidence>
<accession>A0AAP0P056</accession>
<dbReference type="AlphaFoldDB" id="A0AAP0P056"/>